<dbReference type="Proteomes" id="UP001318860">
    <property type="component" value="Unassembled WGS sequence"/>
</dbReference>
<evidence type="ECO:0000313" key="6">
    <source>
        <dbReference type="Proteomes" id="UP001318860"/>
    </source>
</evidence>
<evidence type="ECO:0000313" key="5">
    <source>
        <dbReference type="EMBL" id="KAK6127728.1"/>
    </source>
</evidence>
<dbReference type="EMBL" id="JABTTQ020001860">
    <property type="protein sequence ID" value="KAK6127728.1"/>
    <property type="molecule type" value="Genomic_DNA"/>
</dbReference>
<evidence type="ECO:0000256" key="1">
    <source>
        <dbReference type="ARBA" id="ARBA00006640"/>
    </source>
</evidence>
<accession>A0ABR0UZI3</accession>
<reference evidence="5 6" key="1">
    <citation type="journal article" date="2021" name="Comput. Struct. Biotechnol. J.">
        <title>De novo genome assembly of the potent medicinal plant Rehmannia glutinosa using nanopore technology.</title>
        <authorList>
            <person name="Ma L."/>
            <person name="Dong C."/>
            <person name="Song C."/>
            <person name="Wang X."/>
            <person name="Zheng X."/>
            <person name="Niu Y."/>
            <person name="Chen S."/>
            <person name="Feng W."/>
        </authorList>
    </citation>
    <scope>NUCLEOTIDE SEQUENCE [LARGE SCALE GENOMIC DNA]</scope>
    <source>
        <strain evidence="5">DH-2019</strain>
    </source>
</reference>
<comment type="similarity">
    <text evidence="1">Belongs to the bacterial ribosomal protein bS21 family.</text>
</comment>
<dbReference type="Pfam" id="PF01165">
    <property type="entry name" value="Ribosomal_S21"/>
    <property type="match status" value="1"/>
</dbReference>
<dbReference type="InterPro" id="IPR038380">
    <property type="entry name" value="Ribosomal_bS21_sf"/>
</dbReference>
<dbReference type="PANTHER" id="PTHR21109">
    <property type="entry name" value="MITOCHONDRIAL 28S RIBOSOMAL PROTEIN S21"/>
    <property type="match status" value="1"/>
</dbReference>
<proteinExistence type="inferred from homology"/>
<dbReference type="PANTHER" id="PTHR21109:SF0">
    <property type="entry name" value="SMALL RIBOSOMAL SUBUNIT PROTEIN BS21M"/>
    <property type="match status" value="1"/>
</dbReference>
<organism evidence="5 6">
    <name type="scientific">Rehmannia glutinosa</name>
    <name type="common">Chinese foxglove</name>
    <dbReference type="NCBI Taxonomy" id="99300"/>
    <lineage>
        <taxon>Eukaryota</taxon>
        <taxon>Viridiplantae</taxon>
        <taxon>Streptophyta</taxon>
        <taxon>Embryophyta</taxon>
        <taxon>Tracheophyta</taxon>
        <taxon>Spermatophyta</taxon>
        <taxon>Magnoliopsida</taxon>
        <taxon>eudicotyledons</taxon>
        <taxon>Gunneridae</taxon>
        <taxon>Pentapetalae</taxon>
        <taxon>asterids</taxon>
        <taxon>lamiids</taxon>
        <taxon>Lamiales</taxon>
        <taxon>Orobanchaceae</taxon>
        <taxon>Rehmannieae</taxon>
        <taxon>Rehmannia</taxon>
    </lineage>
</organism>
<comment type="caution">
    <text evidence="5">The sequence shown here is derived from an EMBL/GenBank/DDBJ whole genome shotgun (WGS) entry which is preliminary data.</text>
</comment>
<protein>
    <recommendedName>
        <fullName evidence="7">30S ribosomal protein S21, chloroplastic</fullName>
    </recommendedName>
</protein>
<evidence type="ECO:0000256" key="2">
    <source>
        <dbReference type="ARBA" id="ARBA00022980"/>
    </source>
</evidence>
<evidence type="ECO:0000256" key="4">
    <source>
        <dbReference type="SAM" id="MobiDB-lite"/>
    </source>
</evidence>
<dbReference type="NCBIfam" id="TIGR00030">
    <property type="entry name" value="S21p"/>
    <property type="match status" value="1"/>
</dbReference>
<keyword evidence="3" id="KW-0687">Ribonucleoprotein</keyword>
<dbReference type="InterPro" id="IPR001911">
    <property type="entry name" value="Ribosomal_bS21"/>
</dbReference>
<keyword evidence="6" id="KW-1185">Reference proteome</keyword>
<sequence>MDEEDKDDDKELNTLICHGCTTPINTKSHKSPSPQVHLTPFKNPSTLRLKTQLVIPVLLPKISPKKTNIEEEEKESPHNQPYESPDSLTVAFPSLKFSNTLFFNSAYNIQVVVGDDEPEEKLIGRFRREVLKAGVLQECKRRRFFESTQEKRKRKAREAAKRNKKRRHGLKCQHRLKQRLQEDGRF</sequence>
<name>A0ABR0UZI3_REHGL</name>
<evidence type="ECO:0008006" key="7">
    <source>
        <dbReference type="Google" id="ProtNLM"/>
    </source>
</evidence>
<feature type="region of interest" description="Disordered" evidence="4">
    <location>
        <begin position="147"/>
        <end position="174"/>
    </location>
</feature>
<keyword evidence="2" id="KW-0689">Ribosomal protein</keyword>
<evidence type="ECO:0000256" key="3">
    <source>
        <dbReference type="ARBA" id="ARBA00023274"/>
    </source>
</evidence>
<feature type="region of interest" description="Disordered" evidence="4">
    <location>
        <begin position="23"/>
        <end position="42"/>
    </location>
</feature>
<dbReference type="HAMAP" id="MF_00358">
    <property type="entry name" value="Ribosomal_bS21"/>
    <property type="match status" value="1"/>
</dbReference>
<feature type="compositionally biased region" description="Basic residues" evidence="4">
    <location>
        <begin position="151"/>
        <end position="174"/>
    </location>
</feature>
<dbReference type="PRINTS" id="PR00976">
    <property type="entry name" value="RIBOSOMALS21"/>
</dbReference>
<dbReference type="Gene3D" id="1.20.5.1150">
    <property type="entry name" value="Ribosomal protein S8"/>
    <property type="match status" value="1"/>
</dbReference>
<gene>
    <name evidence="5" type="ORF">DH2020_038534</name>
</gene>